<reference evidence="1 2" key="1">
    <citation type="journal article" date="2012" name="Nature">
        <title>Repeated polyploidization of Gossypium genomes and the evolution of spinnable cotton fibres.</title>
        <authorList>
            <person name="Paterson A.H."/>
            <person name="Wendel J.F."/>
            <person name="Gundlach H."/>
            <person name="Guo H."/>
            <person name="Jenkins J."/>
            <person name="Jin D."/>
            <person name="Llewellyn D."/>
            <person name="Showmaker K.C."/>
            <person name="Shu S."/>
            <person name="Udall J."/>
            <person name="Yoo M.J."/>
            <person name="Byers R."/>
            <person name="Chen W."/>
            <person name="Doron-Faigenboim A."/>
            <person name="Duke M.V."/>
            <person name="Gong L."/>
            <person name="Grimwood J."/>
            <person name="Grover C."/>
            <person name="Grupp K."/>
            <person name="Hu G."/>
            <person name="Lee T.H."/>
            <person name="Li J."/>
            <person name="Lin L."/>
            <person name="Liu T."/>
            <person name="Marler B.S."/>
            <person name="Page J.T."/>
            <person name="Roberts A.W."/>
            <person name="Romanel E."/>
            <person name="Sanders W.S."/>
            <person name="Szadkowski E."/>
            <person name="Tan X."/>
            <person name="Tang H."/>
            <person name="Xu C."/>
            <person name="Wang J."/>
            <person name="Wang Z."/>
            <person name="Zhang D."/>
            <person name="Zhang L."/>
            <person name="Ashrafi H."/>
            <person name="Bedon F."/>
            <person name="Bowers J.E."/>
            <person name="Brubaker C.L."/>
            <person name="Chee P.W."/>
            <person name="Das S."/>
            <person name="Gingle A.R."/>
            <person name="Haigler C.H."/>
            <person name="Harker D."/>
            <person name="Hoffmann L.V."/>
            <person name="Hovav R."/>
            <person name="Jones D.C."/>
            <person name="Lemke C."/>
            <person name="Mansoor S."/>
            <person name="ur Rahman M."/>
            <person name="Rainville L.N."/>
            <person name="Rambani A."/>
            <person name="Reddy U.K."/>
            <person name="Rong J.K."/>
            <person name="Saranga Y."/>
            <person name="Scheffler B.E."/>
            <person name="Scheffler J.A."/>
            <person name="Stelly D.M."/>
            <person name="Triplett B.A."/>
            <person name="Van Deynze A."/>
            <person name="Vaslin M.F."/>
            <person name="Waghmare V.N."/>
            <person name="Walford S.A."/>
            <person name="Wright R.J."/>
            <person name="Zaki E.A."/>
            <person name="Zhang T."/>
            <person name="Dennis E.S."/>
            <person name="Mayer K.F."/>
            <person name="Peterson D.G."/>
            <person name="Rokhsar D.S."/>
            <person name="Wang X."/>
            <person name="Schmutz J."/>
        </authorList>
    </citation>
    <scope>NUCLEOTIDE SEQUENCE [LARGE SCALE GENOMIC DNA]</scope>
</reference>
<dbReference type="Gramene" id="KJB75718">
    <property type="protein sequence ID" value="KJB75718"/>
    <property type="gene ID" value="B456_012G053400"/>
</dbReference>
<dbReference type="EMBL" id="CM001751">
    <property type="protein sequence ID" value="KJB75718.1"/>
    <property type="molecule type" value="Genomic_DNA"/>
</dbReference>
<evidence type="ECO:0000313" key="2">
    <source>
        <dbReference type="Proteomes" id="UP000032304"/>
    </source>
</evidence>
<keyword evidence="2" id="KW-1185">Reference proteome</keyword>
<dbReference type="Proteomes" id="UP000032304">
    <property type="component" value="Chromosome 12"/>
</dbReference>
<organism evidence="1 2">
    <name type="scientific">Gossypium raimondii</name>
    <name type="common">Peruvian cotton</name>
    <name type="synonym">Gossypium klotzschianum subsp. raimondii</name>
    <dbReference type="NCBI Taxonomy" id="29730"/>
    <lineage>
        <taxon>Eukaryota</taxon>
        <taxon>Viridiplantae</taxon>
        <taxon>Streptophyta</taxon>
        <taxon>Embryophyta</taxon>
        <taxon>Tracheophyta</taxon>
        <taxon>Spermatophyta</taxon>
        <taxon>Magnoliopsida</taxon>
        <taxon>eudicotyledons</taxon>
        <taxon>Gunneridae</taxon>
        <taxon>Pentapetalae</taxon>
        <taxon>rosids</taxon>
        <taxon>malvids</taxon>
        <taxon>Malvales</taxon>
        <taxon>Malvaceae</taxon>
        <taxon>Malvoideae</taxon>
        <taxon>Gossypium</taxon>
    </lineage>
</organism>
<evidence type="ECO:0000313" key="1">
    <source>
        <dbReference type="EMBL" id="KJB75718.1"/>
    </source>
</evidence>
<proteinExistence type="predicted"/>
<dbReference type="AlphaFoldDB" id="A0A0D2TIZ6"/>
<sequence length="104" mass="12258">MILRRLYVLQVFSAESSTLYCCVHLIVVYLIIFDINKAGGYICLCFLSPKRYQLVLKVRFSLFQAYSVKGRKGEMNSMQIYRRGTWHGDMMYIKIFKDDLNKPV</sequence>
<name>A0A0D2TIZ6_GOSRA</name>
<dbReference type="OMA" id="SSTLYCC"/>
<gene>
    <name evidence="1" type="ORF">B456_012G053400</name>
</gene>
<protein>
    <submittedName>
        <fullName evidence="1">Uncharacterized protein</fullName>
    </submittedName>
</protein>
<accession>A0A0D2TIZ6</accession>